<dbReference type="PANTHER" id="PTHR32552">
    <property type="entry name" value="FERRICHROME IRON RECEPTOR-RELATED"/>
    <property type="match status" value="1"/>
</dbReference>
<dbReference type="GO" id="GO:0006826">
    <property type="term" value="P:iron ion transport"/>
    <property type="evidence" value="ECO:0007669"/>
    <property type="project" value="UniProtKB-KW"/>
</dbReference>
<gene>
    <name evidence="15" type="ORF">GCM10008171_27030</name>
</gene>
<evidence type="ECO:0000256" key="6">
    <source>
        <dbReference type="ARBA" id="ARBA00023004"/>
    </source>
</evidence>
<comment type="caution">
    <text evidence="15">The sequence shown here is derived from an EMBL/GenBank/DDBJ whole genome shotgun (WGS) entry which is preliminary data.</text>
</comment>
<dbReference type="Pfam" id="PF07715">
    <property type="entry name" value="Plug"/>
    <property type="match status" value="1"/>
</dbReference>
<keyword evidence="6" id="KW-0408">Iron</keyword>
<sequence length="708" mass="77133">MFGFSGAGLAQDGPDGAVMLEEITVTARKRPENAQDIPMSLTVINREAVPSFSADPGADIARSTPNFNFTDFSVPGQNFSQMRGIAPLGSPFNSLDNTVGYSQDGVPTSAFGSFSSLLDVERVEVLRGPQGTLFGRNALGGAVNVISTPADGRREFTTSGEIGSDGHRVAQMVAGGWLVQDKIAGRLALRYSHVDGDIRNSVIGGREGGAELASGKTTLTFTPNDTLDVTVRGGFDRDHRDNPMLLLAEHPDFPRSGLDEHPSGKRDMENLGVEVNKSFDSFKFTSISSVQNIKIRQRFDDTDAFLFSRIYGGSVGDYNDTLNDKSRQVERERIYSQELRVSSLEGANISWVAGASYFRSEYDTVRDQTSTVSAYTNGINDTQIVSQTWAAFGDVSVPVTDRLTLSGGLRLANDDQKFTSLYVGNGNAPLLDPRAVDRFGQRRNYSDTYLTGRAAASWRWTDGVSTYASVAHGYVSGGFERYSIDAVFGIPTSPYRPSKGWTYEAGLKSRFLDDRVTLNAAAFYNDIKDGQLTTFDPLTFYVEYDNQDYKSYGFEVESTVKISDRLSARGGFGYTKSKIVNVGGNASALQSTFNGARVPNVPEYTANFAMTYVLPGEAVGVQGAFTATGEVQYMGSRQADTGNSYKLDPYTFLNAQLGWGDDKTKVYGFARNILDKRPQYFGSTYAPNTHGLIIGRGRLLGVGASYTW</sequence>
<feature type="domain" description="TonB-dependent receptor plug" evidence="14">
    <location>
        <begin position="34"/>
        <end position="142"/>
    </location>
</feature>
<dbReference type="Pfam" id="PF00593">
    <property type="entry name" value="TonB_dep_Rec_b-barrel"/>
    <property type="match status" value="1"/>
</dbReference>
<keyword evidence="3 11" id="KW-1134">Transmembrane beta strand</keyword>
<comment type="similarity">
    <text evidence="11 12">Belongs to the TonB-dependent receptor family.</text>
</comment>
<dbReference type="PANTHER" id="PTHR32552:SF81">
    <property type="entry name" value="TONB-DEPENDENT OUTER MEMBRANE RECEPTOR"/>
    <property type="match status" value="1"/>
</dbReference>
<protein>
    <submittedName>
        <fullName evidence="15">TonB-dependent receptor</fullName>
    </submittedName>
</protein>
<dbReference type="InterPro" id="IPR012910">
    <property type="entry name" value="Plug_dom"/>
</dbReference>
<comment type="subcellular location">
    <subcellularLocation>
        <location evidence="1 11">Cell outer membrane</location>
        <topology evidence="1 11">Multi-pass membrane protein</topology>
    </subcellularLocation>
</comment>
<evidence type="ECO:0000313" key="15">
    <source>
        <dbReference type="EMBL" id="GLK77449.1"/>
    </source>
</evidence>
<reference evidence="15" key="2">
    <citation type="submission" date="2023-01" db="EMBL/GenBank/DDBJ databases">
        <authorList>
            <person name="Sun Q."/>
            <person name="Evtushenko L."/>
        </authorList>
    </citation>
    <scope>NUCLEOTIDE SEQUENCE</scope>
    <source>
        <strain evidence="15">VKM B-2555</strain>
    </source>
</reference>
<dbReference type="SUPFAM" id="SSF56935">
    <property type="entry name" value="Porins"/>
    <property type="match status" value="1"/>
</dbReference>
<dbReference type="CDD" id="cd01347">
    <property type="entry name" value="ligand_gated_channel"/>
    <property type="match status" value="1"/>
</dbReference>
<evidence type="ECO:0000256" key="11">
    <source>
        <dbReference type="PROSITE-ProRule" id="PRU01360"/>
    </source>
</evidence>
<name>A0A9W6JKL6_9HYPH</name>
<evidence type="ECO:0000256" key="4">
    <source>
        <dbReference type="ARBA" id="ARBA00022496"/>
    </source>
</evidence>
<dbReference type="Proteomes" id="UP001143364">
    <property type="component" value="Unassembled WGS sequence"/>
</dbReference>
<evidence type="ECO:0000256" key="7">
    <source>
        <dbReference type="ARBA" id="ARBA00023065"/>
    </source>
</evidence>
<dbReference type="InterPro" id="IPR039426">
    <property type="entry name" value="TonB-dep_rcpt-like"/>
</dbReference>
<keyword evidence="16" id="KW-1185">Reference proteome</keyword>
<keyword evidence="7" id="KW-0406">Ion transport</keyword>
<dbReference type="InterPro" id="IPR000531">
    <property type="entry name" value="Beta-barrel_TonB"/>
</dbReference>
<evidence type="ECO:0000259" key="14">
    <source>
        <dbReference type="Pfam" id="PF07715"/>
    </source>
</evidence>
<evidence type="ECO:0000256" key="12">
    <source>
        <dbReference type="RuleBase" id="RU003357"/>
    </source>
</evidence>
<keyword evidence="9 11" id="KW-0472">Membrane</keyword>
<organism evidence="15 16">
    <name type="scientific">Methylopila jiangsuensis</name>
    <dbReference type="NCBI Taxonomy" id="586230"/>
    <lineage>
        <taxon>Bacteria</taxon>
        <taxon>Pseudomonadati</taxon>
        <taxon>Pseudomonadota</taxon>
        <taxon>Alphaproteobacteria</taxon>
        <taxon>Hyphomicrobiales</taxon>
        <taxon>Methylopilaceae</taxon>
        <taxon>Methylopila</taxon>
    </lineage>
</organism>
<evidence type="ECO:0000259" key="13">
    <source>
        <dbReference type="Pfam" id="PF00593"/>
    </source>
</evidence>
<keyword evidence="5 11" id="KW-0812">Transmembrane</keyword>
<accession>A0A9W6JKL6</accession>
<evidence type="ECO:0000256" key="5">
    <source>
        <dbReference type="ARBA" id="ARBA00022692"/>
    </source>
</evidence>
<dbReference type="AlphaFoldDB" id="A0A9W6JKL6"/>
<keyword evidence="8 12" id="KW-0798">TonB box</keyword>
<keyword evidence="10 11" id="KW-0998">Cell outer membrane</keyword>
<evidence type="ECO:0000256" key="9">
    <source>
        <dbReference type="ARBA" id="ARBA00023136"/>
    </source>
</evidence>
<dbReference type="Gene3D" id="2.40.170.20">
    <property type="entry name" value="TonB-dependent receptor, beta-barrel domain"/>
    <property type="match status" value="1"/>
</dbReference>
<evidence type="ECO:0000313" key="16">
    <source>
        <dbReference type="Proteomes" id="UP001143364"/>
    </source>
</evidence>
<feature type="domain" description="TonB-dependent receptor-like beta-barrel" evidence="13">
    <location>
        <begin position="224"/>
        <end position="673"/>
    </location>
</feature>
<dbReference type="GO" id="GO:0009279">
    <property type="term" value="C:cell outer membrane"/>
    <property type="evidence" value="ECO:0007669"/>
    <property type="project" value="UniProtKB-SubCell"/>
</dbReference>
<keyword evidence="4" id="KW-0410">Iron transport</keyword>
<evidence type="ECO:0000256" key="2">
    <source>
        <dbReference type="ARBA" id="ARBA00022448"/>
    </source>
</evidence>
<evidence type="ECO:0000256" key="8">
    <source>
        <dbReference type="ARBA" id="ARBA00023077"/>
    </source>
</evidence>
<dbReference type="PROSITE" id="PS52016">
    <property type="entry name" value="TONB_DEPENDENT_REC_3"/>
    <property type="match status" value="1"/>
</dbReference>
<keyword evidence="15" id="KW-0675">Receptor</keyword>
<dbReference type="InterPro" id="IPR036942">
    <property type="entry name" value="Beta-barrel_TonB_sf"/>
</dbReference>
<evidence type="ECO:0000256" key="1">
    <source>
        <dbReference type="ARBA" id="ARBA00004571"/>
    </source>
</evidence>
<evidence type="ECO:0000256" key="3">
    <source>
        <dbReference type="ARBA" id="ARBA00022452"/>
    </source>
</evidence>
<reference evidence="15" key="1">
    <citation type="journal article" date="2014" name="Int. J. Syst. Evol. Microbiol.">
        <title>Complete genome sequence of Corynebacterium casei LMG S-19264T (=DSM 44701T), isolated from a smear-ripened cheese.</title>
        <authorList>
            <consortium name="US DOE Joint Genome Institute (JGI-PGF)"/>
            <person name="Walter F."/>
            <person name="Albersmeier A."/>
            <person name="Kalinowski J."/>
            <person name="Ruckert C."/>
        </authorList>
    </citation>
    <scope>NUCLEOTIDE SEQUENCE</scope>
    <source>
        <strain evidence="15">VKM B-2555</strain>
    </source>
</reference>
<dbReference type="EMBL" id="BSFK01000016">
    <property type="protein sequence ID" value="GLK77449.1"/>
    <property type="molecule type" value="Genomic_DNA"/>
</dbReference>
<proteinExistence type="inferred from homology"/>
<evidence type="ECO:0000256" key="10">
    <source>
        <dbReference type="ARBA" id="ARBA00023237"/>
    </source>
</evidence>
<keyword evidence="2 11" id="KW-0813">Transport</keyword>